<dbReference type="GO" id="GO:0016989">
    <property type="term" value="F:sigma factor antagonist activity"/>
    <property type="evidence" value="ECO:0007669"/>
    <property type="project" value="TreeGrafter"/>
</dbReference>
<evidence type="ECO:0000259" key="3">
    <source>
        <dbReference type="Pfam" id="PF16344"/>
    </source>
</evidence>
<feature type="domain" description="Protein FecR C-terminal" evidence="3">
    <location>
        <begin position="335"/>
        <end position="405"/>
    </location>
</feature>
<organism evidence="4 5">
    <name type="scientific">Niastella caeni</name>
    <dbReference type="NCBI Taxonomy" id="2569763"/>
    <lineage>
        <taxon>Bacteria</taxon>
        <taxon>Pseudomonadati</taxon>
        <taxon>Bacteroidota</taxon>
        <taxon>Chitinophagia</taxon>
        <taxon>Chitinophagales</taxon>
        <taxon>Chitinophagaceae</taxon>
        <taxon>Niastella</taxon>
    </lineage>
</organism>
<dbReference type="Pfam" id="PF16344">
    <property type="entry name" value="FecR_C"/>
    <property type="match status" value="1"/>
</dbReference>
<dbReference type="FunFam" id="2.60.120.1440:FF:000001">
    <property type="entry name" value="Putative anti-sigma factor"/>
    <property type="match status" value="1"/>
</dbReference>
<comment type="caution">
    <text evidence="4">The sequence shown here is derived from an EMBL/GenBank/DDBJ whole genome shotgun (WGS) entry which is preliminary data.</text>
</comment>
<keyword evidence="1" id="KW-1133">Transmembrane helix</keyword>
<keyword evidence="5" id="KW-1185">Reference proteome</keyword>
<evidence type="ECO:0000313" key="5">
    <source>
        <dbReference type="Proteomes" id="UP000306918"/>
    </source>
</evidence>
<gene>
    <name evidence="4" type="ORF">FAM09_14005</name>
</gene>
<dbReference type="PANTHER" id="PTHR30273:SF2">
    <property type="entry name" value="PROTEIN FECR"/>
    <property type="match status" value="1"/>
</dbReference>
<evidence type="ECO:0000256" key="1">
    <source>
        <dbReference type="SAM" id="Phobius"/>
    </source>
</evidence>
<dbReference type="InterPro" id="IPR006860">
    <property type="entry name" value="FecR"/>
</dbReference>
<dbReference type="Pfam" id="PF04773">
    <property type="entry name" value="FecR"/>
    <property type="match status" value="1"/>
</dbReference>
<protein>
    <submittedName>
        <fullName evidence="4">DUF4974 domain-containing protein</fullName>
    </submittedName>
</protein>
<dbReference type="RefSeq" id="WP_136577742.1">
    <property type="nucleotide sequence ID" value="NZ_STFF01000003.1"/>
</dbReference>
<sequence>MPQIHNIEYIGHLIARYLREELTGPENQVLQEWIHASDVNREKFSALISSETLIRNLRAWKEAGTGEELVWQRIDRYLNPKPRNIFSLYRVSIAATILLVAGLIAAWYWLLQNKKEQPAVAQTETRPVNDVSPGGFKAKLTLADGSTIVLDNAANGQLSEQANTAIVNKDGQLIYTAGKSNAGAGNAVVYNTLSTANGETYMLTLADGSKVWLNAASSIRYPVAFTEKDRRVEISGEAYFEVTPDAGKPFLVQAGAMEVRVLGTHFNINSYCEESSIKATLLEGKVKVRDVSQGKEVTLKPGEQAALASSRSQSGPLATYHSPDLEEVMAWKNGKFVFNDADIQTVMRQLERWYNVKVSYGYDIKKQPINVTGQISRFSNASKVLDMLAATGWLRFTIEGKKITVMSRR</sequence>
<accession>A0A4S8HVI0</accession>
<dbReference type="Proteomes" id="UP000306918">
    <property type="component" value="Unassembled WGS sequence"/>
</dbReference>
<feature type="domain" description="FecR protein" evidence="2">
    <location>
        <begin position="192"/>
        <end position="287"/>
    </location>
</feature>
<dbReference type="PANTHER" id="PTHR30273">
    <property type="entry name" value="PERIPLASMIC SIGNAL SENSOR AND SIGMA FACTOR ACTIVATOR FECR-RELATED"/>
    <property type="match status" value="1"/>
</dbReference>
<dbReference type="Gene3D" id="2.60.120.1440">
    <property type="match status" value="1"/>
</dbReference>
<dbReference type="OrthoDB" id="629393at2"/>
<evidence type="ECO:0000313" key="4">
    <source>
        <dbReference type="EMBL" id="THU39610.1"/>
    </source>
</evidence>
<feature type="transmembrane region" description="Helical" evidence="1">
    <location>
        <begin position="88"/>
        <end position="110"/>
    </location>
</feature>
<dbReference type="InterPro" id="IPR032508">
    <property type="entry name" value="FecR_C"/>
</dbReference>
<keyword evidence="1" id="KW-0812">Transmembrane</keyword>
<dbReference type="AlphaFoldDB" id="A0A4S8HVI0"/>
<keyword evidence="1" id="KW-0472">Membrane</keyword>
<dbReference type="EMBL" id="STFF01000003">
    <property type="protein sequence ID" value="THU39610.1"/>
    <property type="molecule type" value="Genomic_DNA"/>
</dbReference>
<dbReference type="Gene3D" id="3.55.50.30">
    <property type="match status" value="1"/>
</dbReference>
<dbReference type="InterPro" id="IPR012373">
    <property type="entry name" value="Ferrdict_sens_TM"/>
</dbReference>
<reference evidence="4 5" key="1">
    <citation type="submission" date="2019-04" db="EMBL/GenBank/DDBJ databases">
        <title>Niastella caeni sp. nov., isolated from activated sludge.</title>
        <authorList>
            <person name="Sheng M."/>
        </authorList>
    </citation>
    <scope>NUCLEOTIDE SEQUENCE [LARGE SCALE GENOMIC DNA]</scope>
    <source>
        <strain evidence="4 5">HX-2-15</strain>
    </source>
</reference>
<proteinExistence type="predicted"/>
<name>A0A4S8HVI0_9BACT</name>
<evidence type="ECO:0000259" key="2">
    <source>
        <dbReference type="Pfam" id="PF04773"/>
    </source>
</evidence>